<evidence type="ECO:0000313" key="1">
    <source>
        <dbReference type="EMBL" id="TNN16674.1"/>
    </source>
</evidence>
<protein>
    <submittedName>
        <fullName evidence="1">Vacuolar protein sorting-associated protein</fullName>
    </submittedName>
</protein>
<evidence type="ECO:0000313" key="2">
    <source>
        <dbReference type="Proteomes" id="UP000311919"/>
    </source>
</evidence>
<dbReference type="InterPro" id="IPR039782">
    <property type="entry name" value="VPS13B"/>
</dbReference>
<dbReference type="Proteomes" id="UP000311919">
    <property type="component" value="Unassembled WGS sequence"/>
</dbReference>
<sequence>MSIWDGDLILTQLDLRLDFLEDIIPLPVNFRSGRVHELRIHVPWTKLNSEHIIITLNTVECIFGLKKPDTNKAEQNIQNPANVMDLYGCKNQSMPANVSPGYLEGFIYRLLSNIHFVVHNLNLKFMVEDLVLSLSLNKGDCFVTDFSGNPTFADINPRSTYVVNRLAQFFDLTICLDRAGPNGYVEVYEDPIAFRFNMSCFIQ</sequence>
<keyword evidence="2" id="KW-1185">Reference proteome</keyword>
<dbReference type="EMBL" id="SKCS01000108">
    <property type="protein sequence ID" value="TNN16674.1"/>
    <property type="molecule type" value="Genomic_DNA"/>
</dbReference>
<name>A0A4Z2DJI1_SCHJA</name>
<dbReference type="PANTHER" id="PTHR12517:SF0">
    <property type="entry name" value="INTERMEMBRANE LIPID TRANSFER PROTEIN VPS13B"/>
    <property type="match status" value="1"/>
</dbReference>
<proteinExistence type="predicted"/>
<accession>A0A4Z2DJI1</accession>
<dbReference type="STRING" id="6182.A0A4Z2DJI1"/>
<reference evidence="1 2" key="1">
    <citation type="submission" date="2019-03" db="EMBL/GenBank/DDBJ databases">
        <title>An improved genome assembly of the fluke Schistosoma japonicum.</title>
        <authorList>
            <person name="Hu W."/>
            <person name="Luo F."/>
            <person name="Yin M."/>
            <person name="Mo X."/>
            <person name="Sun C."/>
            <person name="Wu Q."/>
            <person name="Zhu B."/>
            <person name="Xiang M."/>
            <person name="Wang J."/>
            <person name="Wang Y."/>
            <person name="Zhang T."/>
            <person name="Xu B."/>
            <person name="Zheng H."/>
            <person name="Feng Z."/>
        </authorList>
    </citation>
    <scope>NUCLEOTIDE SEQUENCE [LARGE SCALE GENOMIC DNA]</scope>
    <source>
        <strain evidence="1">HuSjv2</strain>
        <tissue evidence="1">Worms</tissue>
    </source>
</reference>
<dbReference type="OrthoDB" id="445152at2759"/>
<organism evidence="1 2">
    <name type="scientific">Schistosoma japonicum</name>
    <name type="common">Blood fluke</name>
    <dbReference type="NCBI Taxonomy" id="6182"/>
    <lineage>
        <taxon>Eukaryota</taxon>
        <taxon>Metazoa</taxon>
        <taxon>Spiralia</taxon>
        <taxon>Lophotrochozoa</taxon>
        <taxon>Platyhelminthes</taxon>
        <taxon>Trematoda</taxon>
        <taxon>Digenea</taxon>
        <taxon>Strigeidida</taxon>
        <taxon>Schistosomatoidea</taxon>
        <taxon>Schistosomatidae</taxon>
        <taxon>Schistosoma</taxon>
    </lineage>
</organism>
<dbReference type="AlphaFoldDB" id="A0A4Z2DJI1"/>
<comment type="caution">
    <text evidence="1">The sequence shown here is derived from an EMBL/GenBank/DDBJ whole genome shotgun (WGS) entry which is preliminary data.</text>
</comment>
<gene>
    <name evidence="1" type="ORF">EWB00_000223</name>
</gene>
<dbReference type="PANTHER" id="PTHR12517">
    <property type="entry name" value="VACUOLAR PROTEIN SORTING-ASSOCIATED PROTEIN 13B"/>
    <property type="match status" value="1"/>
</dbReference>